<accession>A0A9D2DVN4</accession>
<reference evidence="2" key="2">
    <citation type="submission" date="2021-04" db="EMBL/GenBank/DDBJ databases">
        <authorList>
            <person name="Gilroy R."/>
        </authorList>
    </citation>
    <scope>NUCLEOTIDE SEQUENCE</scope>
    <source>
        <strain evidence="2">CHK33-5263</strain>
    </source>
</reference>
<dbReference type="EMBL" id="DXBS01000041">
    <property type="protein sequence ID" value="HIZ24216.1"/>
    <property type="molecule type" value="Genomic_DNA"/>
</dbReference>
<keyword evidence="1" id="KW-0175">Coiled coil</keyword>
<evidence type="ECO:0000313" key="2">
    <source>
        <dbReference type="EMBL" id="HIZ24216.1"/>
    </source>
</evidence>
<proteinExistence type="predicted"/>
<sequence length="423" mass="48522">MCVHDQKSNQRKRVFAHAFMLPETICDQLCRLQRLVAVSEDGEAFCGEVDQSRYSESGWEVWEAFRAYCAKLDLRPGVDEVWYSESVNESFDEPVAPCADCKYEHCFVLSDNMEYLARWELRRMQWGYDEKCVHLAAPIPLEELKASCGYDAANEPYAGRDLYRKYREMIDKDTFSEEECLRMAKYVEGNRQFAATVSETAGAMIEALVRLKKSAPALYAKCHAMLLRDFKNASEDEQEALCDFFDWLDDEERDRCLENVQPVPAQNAPAWEGKIEALRRAEERGVGIEQCAAYLSDAIETEQKAEAALWERRKQALEELRQKYAVEAPVCGPMYMTQDGTLIDCTSFPNGHADISVWLNERGLEIDHEPGKPSMLLQYMGWVRLNTKVGYADYDAFVPTPQQKQRLAEIFEGEKDDGTRKNG</sequence>
<gene>
    <name evidence="2" type="ORF">H9812_01910</name>
</gene>
<evidence type="ECO:0000313" key="3">
    <source>
        <dbReference type="Proteomes" id="UP000824044"/>
    </source>
</evidence>
<name>A0A9D2DVN4_9FIRM</name>
<reference evidence="2" key="1">
    <citation type="journal article" date="2021" name="PeerJ">
        <title>Extensive microbial diversity within the chicken gut microbiome revealed by metagenomics and culture.</title>
        <authorList>
            <person name="Gilroy R."/>
            <person name="Ravi A."/>
            <person name="Getino M."/>
            <person name="Pursley I."/>
            <person name="Horton D.L."/>
            <person name="Alikhan N.F."/>
            <person name="Baker D."/>
            <person name="Gharbi K."/>
            <person name="Hall N."/>
            <person name="Watson M."/>
            <person name="Adriaenssens E.M."/>
            <person name="Foster-Nyarko E."/>
            <person name="Jarju S."/>
            <person name="Secka A."/>
            <person name="Antonio M."/>
            <person name="Oren A."/>
            <person name="Chaudhuri R.R."/>
            <person name="La Ragione R."/>
            <person name="Hildebrand F."/>
            <person name="Pallen M.J."/>
        </authorList>
    </citation>
    <scope>NUCLEOTIDE SEQUENCE</scope>
    <source>
        <strain evidence="2">CHK33-5263</strain>
    </source>
</reference>
<protein>
    <submittedName>
        <fullName evidence="2">Uncharacterized protein</fullName>
    </submittedName>
</protein>
<feature type="coiled-coil region" evidence="1">
    <location>
        <begin position="300"/>
        <end position="327"/>
    </location>
</feature>
<comment type="caution">
    <text evidence="2">The sequence shown here is derived from an EMBL/GenBank/DDBJ whole genome shotgun (WGS) entry which is preliminary data.</text>
</comment>
<evidence type="ECO:0000256" key="1">
    <source>
        <dbReference type="SAM" id="Coils"/>
    </source>
</evidence>
<dbReference type="Proteomes" id="UP000824044">
    <property type="component" value="Unassembled WGS sequence"/>
</dbReference>
<dbReference type="AlphaFoldDB" id="A0A9D2DVN4"/>
<organism evidence="2 3">
    <name type="scientific">Candidatus Gallimonas intestinigallinarum</name>
    <dbReference type="NCBI Taxonomy" id="2838604"/>
    <lineage>
        <taxon>Bacteria</taxon>
        <taxon>Bacillati</taxon>
        <taxon>Bacillota</taxon>
        <taxon>Clostridia</taxon>
        <taxon>Candidatus Gallimonas</taxon>
    </lineage>
</organism>